<feature type="compositionally biased region" description="Basic and acidic residues" evidence="1">
    <location>
        <begin position="148"/>
        <end position="169"/>
    </location>
</feature>
<feature type="region of interest" description="Disordered" evidence="1">
    <location>
        <begin position="604"/>
        <end position="626"/>
    </location>
</feature>
<feature type="compositionally biased region" description="Polar residues" evidence="1">
    <location>
        <begin position="432"/>
        <end position="441"/>
    </location>
</feature>
<feature type="compositionally biased region" description="Low complexity" evidence="1">
    <location>
        <begin position="442"/>
        <end position="457"/>
    </location>
</feature>
<feature type="compositionally biased region" description="Polar residues" evidence="1">
    <location>
        <begin position="513"/>
        <end position="541"/>
    </location>
</feature>
<feature type="compositionally biased region" description="Low complexity" evidence="1">
    <location>
        <begin position="301"/>
        <end position="310"/>
    </location>
</feature>
<dbReference type="OrthoDB" id="5430532at2759"/>
<evidence type="ECO:0000256" key="1">
    <source>
        <dbReference type="SAM" id="MobiDB-lite"/>
    </source>
</evidence>
<protein>
    <submittedName>
        <fullName evidence="2">Uncharacterized protein</fullName>
    </submittedName>
</protein>
<feature type="compositionally biased region" description="Low complexity" evidence="1">
    <location>
        <begin position="327"/>
        <end position="338"/>
    </location>
</feature>
<evidence type="ECO:0000313" key="2">
    <source>
        <dbReference type="EMBL" id="KAF2834394.1"/>
    </source>
</evidence>
<dbReference type="AlphaFoldDB" id="A0A9P4S1F9"/>
<dbReference type="EMBL" id="MU006120">
    <property type="protein sequence ID" value="KAF2834394.1"/>
    <property type="molecule type" value="Genomic_DNA"/>
</dbReference>
<dbReference type="Proteomes" id="UP000799429">
    <property type="component" value="Unassembled WGS sequence"/>
</dbReference>
<feature type="compositionally biased region" description="Basic and acidic residues" evidence="1">
    <location>
        <begin position="496"/>
        <end position="512"/>
    </location>
</feature>
<gene>
    <name evidence="2" type="ORF">M501DRAFT_1001272</name>
</gene>
<sequence length="626" mass="69991">MKRTSFLQLSDLKLPSRSETKALKAELEAHYDPPPNPALINRRPLSPKLEAELRSACAAVMYGNAYTEQSAKARPIEVTIPRKERRKRADSPPPDGPVVQTRTHRSKEQIERTASSQSIQRLRKDSAEHHYHRAESIQPVIQPNVSRRRGEPLRQDRIKDTLNHTRKDSSQVYQDLLNHTISRPVIERPQTGPFPDPRSDTPETKSSTPMTTSTDRANHSNSTALTSAVLTPNRSSKRGSKQAPSELPSVAHSDEITTEWMRQELERRRIEALRQQERARSRSRSASRTRSITSGIKEYIRPGSSSMSRPASRDSLRSKSSDHGVERSSSTRGWRSWGLQRKGSSSSIASNRPESSRGRSNSRHEEQNKSEINLNRELPPLPKLDQWKEHSGDSPQKQKQAANTHIANLMRSTTAQQVDLSVDHDSKEEITKSSTHYKTQNSGGSSSKSLGNDSTGSLTEKDGRRMSKGLPLPPNQDFHELVSSFGNDMGETELEPQPRIKRTAEPRPHTSIDRQQQAAATAPSSKFSLDQRRPQTPSFSRKISADAARAHTSHGRYGRGAENSWSETRPSTEHKQLKFLRKAISAWMLGGKKEKKLHAADGMQGHGVRPSVMGADEAAGSPVVRY</sequence>
<feature type="region of interest" description="Disordered" evidence="1">
    <location>
        <begin position="420"/>
        <end position="572"/>
    </location>
</feature>
<feature type="compositionally biased region" description="Basic and acidic residues" evidence="1">
    <location>
        <begin position="311"/>
        <end position="326"/>
    </location>
</feature>
<accession>A0A9P4S1F9</accession>
<feature type="region of interest" description="Disordered" evidence="1">
    <location>
        <begin position="68"/>
        <end position="255"/>
    </location>
</feature>
<feature type="region of interest" description="Disordered" evidence="1">
    <location>
        <begin position="274"/>
        <end position="403"/>
    </location>
</feature>
<feature type="compositionally biased region" description="Basic and acidic residues" evidence="1">
    <location>
        <begin position="122"/>
        <end position="135"/>
    </location>
</feature>
<proteinExistence type="predicted"/>
<feature type="compositionally biased region" description="Basic and acidic residues" evidence="1">
    <location>
        <begin position="421"/>
        <end position="431"/>
    </location>
</feature>
<feature type="compositionally biased region" description="Polar residues" evidence="1">
    <location>
        <begin position="393"/>
        <end position="403"/>
    </location>
</feature>
<evidence type="ECO:0000313" key="3">
    <source>
        <dbReference type="Proteomes" id="UP000799429"/>
    </source>
</evidence>
<reference evidence="2" key="1">
    <citation type="journal article" date="2020" name="Stud. Mycol.">
        <title>101 Dothideomycetes genomes: a test case for predicting lifestyles and emergence of pathogens.</title>
        <authorList>
            <person name="Haridas S."/>
            <person name="Albert R."/>
            <person name="Binder M."/>
            <person name="Bloem J."/>
            <person name="Labutti K."/>
            <person name="Salamov A."/>
            <person name="Andreopoulos B."/>
            <person name="Baker S."/>
            <person name="Barry K."/>
            <person name="Bills G."/>
            <person name="Bluhm B."/>
            <person name="Cannon C."/>
            <person name="Castanera R."/>
            <person name="Culley D."/>
            <person name="Daum C."/>
            <person name="Ezra D."/>
            <person name="Gonzalez J."/>
            <person name="Henrissat B."/>
            <person name="Kuo A."/>
            <person name="Liang C."/>
            <person name="Lipzen A."/>
            <person name="Lutzoni F."/>
            <person name="Magnuson J."/>
            <person name="Mondo S."/>
            <person name="Nolan M."/>
            <person name="Ohm R."/>
            <person name="Pangilinan J."/>
            <person name="Park H.-J."/>
            <person name="Ramirez L."/>
            <person name="Alfaro M."/>
            <person name="Sun H."/>
            <person name="Tritt A."/>
            <person name="Yoshinaga Y."/>
            <person name="Zwiers L.-H."/>
            <person name="Turgeon B."/>
            <person name="Goodwin S."/>
            <person name="Spatafora J."/>
            <person name="Crous P."/>
            <person name="Grigoriev I."/>
        </authorList>
    </citation>
    <scope>NUCLEOTIDE SEQUENCE</scope>
    <source>
        <strain evidence="2">CBS 101060</strain>
    </source>
</reference>
<feature type="compositionally biased region" description="Polar residues" evidence="1">
    <location>
        <begin position="204"/>
        <end position="234"/>
    </location>
</feature>
<comment type="caution">
    <text evidence="2">The sequence shown here is derived from an EMBL/GenBank/DDBJ whole genome shotgun (WGS) entry which is preliminary data.</text>
</comment>
<feature type="compositionally biased region" description="Polar residues" evidence="1">
    <location>
        <begin position="170"/>
        <end position="181"/>
    </location>
</feature>
<name>A0A9P4S1F9_9PEZI</name>
<organism evidence="2 3">
    <name type="scientific">Patellaria atrata CBS 101060</name>
    <dbReference type="NCBI Taxonomy" id="1346257"/>
    <lineage>
        <taxon>Eukaryota</taxon>
        <taxon>Fungi</taxon>
        <taxon>Dikarya</taxon>
        <taxon>Ascomycota</taxon>
        <taxon>Pezizomycotina</taxon>
        <taxon>Dothideomycetes</taxon>
        <taxon>Dothideomycetes incertae sedis</taxon>
        <taxon>Patellariales</taxon>
        <taxon>Patellariaceae</taxon>
        <taxon>Patellaria</taxon>
    </lineage>
</organism>
<feature type="compositionally biased region" description="Basic and acidic residues" evidence="1">
    <location>
        <begin position="354"/>
        <end position="369"/>
    </location>
</feature>
<keyword evidence="3" id="KW-1185">Reference proteome</keyword>
<feature type="compositionally biased region" description="Polar residues" evidence="1">
    <location>
        <begin position="342"/>
        <end position="353"/>
    </location>
</feature>